<dbReference type="InterPro" id="IPR011990">
    <property type="entry name" value="TPR-like_helical_dom_sf"/>
</dbReference>
<dbReference type="PANTHER" id="PTHR45641:SF19">
    <property type="entry name" value="NEPHROCYSTIN-3"/>
    <property type="match status" value="1"/>
</dbReference>
<dbReference type="InterPro" id="IPR019734">
    <property type="entry name" value="TPR_rpt"/>
</dbReference>
<feature type="coiled-coil region" evidence="3">
    <location>
        <begin position="262"/>
        <end position="289"/>
    </location>
</feature>
<protein>
    <recommendedName>
        <fullName evidence="5">MalT-like TPR region domain-containing protein</fullName>
    </recommendedName>
</protein>
<keyword evidence="3" id="KW-0175">Coiled coil</keyword>
<evidence type="ECO:0000256" key="3">
    <source>
        <dbReference type="SAM" id="Coils"/>
    </source>
</evidence>
<dbReference type="AlphaFoldDB" id="A0A7S0DS65"/>
<name>A0A7S0DS65_9EUKA</name>
<dbReference type="Gene3D" id="1.25.40.10">
    <property type="entry name" value="Tetratricopeptide repeat domain"/>
    <property type="match status" value="2"/>
</dbReference>
<sequence>MAVTLHELGVLYSKMARSAEAERSLGTALAIKRSLAKRDGRRGAGEIGALEGATVFRSVAASLHQLGVLAMTARPPRYKQAATRLQEALKLEGMHGGYTSSVRTAATRTQLGKIALRRGNLDEAEKQLKAALATLQKTYKSELHVNVASARHQLGLVAQLKLKWDDAAFHFQQALRIRQKVYASPCNIEVAFTLRELGRLERARGDLKAAEAYFQEHSGVIGRILENPKLTPAKITRVSKEAIACKYALRSLLREQKRTEDVKNCSEEIMDFKRRVAKAERTSEDMRKAAIISPCASQSLLAALRLRERLRTTILSCQANSIHLDLSWLKGDIDQVRTLARREDGGDHEVILAAINTIAKEMEEVKGTEDNYDIDTKALLLACDAIRGEARNRGIKVVDKVLKKKR</sequence>
<dbReference type="EMBL" id="HBEM01031029">
    <property type="protein sequence ID" value="CAD8462174.1"/>
    <property type="molecule type" value="Transcribed_RNA"/>
</dbReference>
<proteinExistence type="predicted"/>
<keyword evidence="2" id="KW-0802">TPR repeat</keyword>
<dbReference type="SMART" id="SM00028">
    <property type="entry name" value="TPR"/>
    <property type="match status" value="5"/>
</dbReference>
<evidence type="ECO:0000256" key="2">
    <source>
        <dbReference type="ARBA" id="ARBA00022803"/>
    </source>
</evidence>
<organism evidence="4">
    <name type="scientific">Amorphochlora amoebiformis</name>
    <dbReference type="NCBI Taxonomy" id="1561963"/>
    <lineage>
        <taxon>Eukaryota</taxon>
        <taxon>Sar</taxon>
        <taxon>Rhizaria</taxon>
        <taxon>Cercozoa</taxon>
        <taxon>Chlorarachniophyceae</taxon>
        <taxon>Amorphochlora</taxon>
    </lineage>
</organism>
<keyword evidence="1" id="KW-0677">Repeat</keyword>
<dbReference type="Pfam" id="PF13424">
    <property type="entry name" value="TPR_12"/>
    <property type="match status" value="1"/>
</dbReference>
<accession>A0A7S0DS65</accession>
<evidence type="ECO:0008006" key="5">
    <source>
        <dbReference type="Google" id="ProtNLM"/>
    </source>
</evidence>
<dbReference type="SUPFAM" id="SSF48452">
    <property type="entry name" value="TPR-like"/>
    <property type="match status" value="2"/>
</dbReference>
<evidence type="ECO:0000256" key="1">
    <source>
        <dbReference type="ARBA" id="ARBA00022737"/>
    </source>
</evidence>
<evidence type="ECO:0000313" key="4">
    <source>
        <dbReference type="EMBL" id="CAD8462174.1"/>
    </source>
</evidence>
<dbReference type="PANTHER" id="PTHR45641">
    <property type="entry name" value="TETRATRICOPEPTIDE REPEAT PROTEIN (AFU_ORTHOLOGUE AFUA_6G03870)"/>
    <property type="match status" value="1"/>
</dbReference>
<reference evidence="4" key="1">
    <citation type="submission" date="2021-01" db="EMBL/GenBank/DDBJ databases">
        <authorList>
            <person name="Corre E."/>
            <person name="Pelletier E."/>
            <person name="Niang G."/>
            <person name="Scheremetjew M."/>
            <person name="Finn R."/>
            <person name="Kale V."/>
            <person name="Holt S."/>
            <person name="Cochrane G."/>
            <person name="Meng A."/>
            <person name="Brown T."/>
            <person name="Cohen L."/>
        </authorList>
    </citation>
    <scope>NUCLEOTIDE SEQUENCE</scope>
    <source>
        <strain evidence="4">CCMP2058</strain>
    </source>
</reference>
<gene>
    <name evidence="4" type="ORF">LAMO00422_LOCUS21134</name>
</gene>